<accession>A0ABT7KFJ7</accession>
<evidence type="ECO:0000256" key="1">
    <source>
        <dbReference type="SAM" id="Phobius"/>
    </source>
</evidence>
<keyword evidence="1" id="KW-1133">Transmembrane helix</keyword>
<reference evidence="2" key="1">
    <citation type="submission" date="2023-06" db="EMBL/GenBank/DDBJ databases">
        <title>Phylogenetic Diversity of Rhizobium strains.</title>
        <authorList>
            <person name="Moura F.T."/>
            <person name="Helene L.C.F."/>
            <person name="Hungria M."/>
        </authorList>
    </citation>
    <scope>NUCLEOTIDE SEQUENCE</scope>
    <source>
        <strain evidence="2">CCGE524</strain>
    </source>
</reference>
<protein>
    <submittedName>
        <fullName evidence="2">Uncharacterized protein</fullName>
    </submittedName>
</protein>
<evidence type="ECO:0000313" key="2">
    <source>
        <dbReference type="EMBL" id="MDL2407368.1"/>
    </source>
</evidence>
<keyword evidence="3" id="KW-1185">Reference proteome</keyword>
<comment type="caution">
    <text evidence="2">The sequence shown here is derived from an EMBL/GenBank/DDBJ whole genome shotgun (WGS) entry which is preliminary data.</text>
</comment>
<organism evidence="2 3">
    <name type="scientific">Rhizobium calliandrae</name>
    <dbReference type="NCBI Taxonomy" id="1312182"/>
    <lineage>
        <taxon>Bacteria</taxon>
        <taxon>Pseudomonadati</taxon>
        <taxon>Pseudomonadota</taxon>
        <taxon>Alphaproteobacteria</taxon>
        <taxon>Hyphomicrobiales</taxon>
        <taxon>Rhizobiaceae</taxon>
        <taxon>Rhizobium/Agrobacterium group</taxon>
        <taxon>Rhizobium</taxon>
    </lineage>
</organism>
<name>A0ABT7KFJ7_9HYPH</name>
<feature type="transmembrane region" description="Helical" evidence="1">
    <location>
        <begin position="67"/>
        <end position="85"/>
    </location>
</feature>
<keyword evidence="1" id="KW-0812">Transmembrane</keyword>
<dbReference type="Proteomes" id="UP001172630">
    <property type="component" value="Unassembled WGS sequence"/>
</dbReference>
<keyword evidence="1" id="KW-0472">Membrane</keyword>
<sequence length="88" mass="9970">MNDQHRAALAQAMERGPTPYLDGVVRWRLCVLAQWLWEEFRVSASSSLFIIQFAPEVGRRGAPLRSLAISLVMLVGSFVLLYYFSTHA</sequence>
<dbReference type="RefSeq" id="WP_285880624.1">
    <property type="nucleotide sequence ID" value="NZ_JARFYN010000020.1"/>
</dbReference>
<evidence type="ECO:0000313" key="3">
    <source>
        <dbReference type="Proteomes" id="UP001172630"/>
    </source>
</evidence>
<gene>
    <name evidence="2" type="ORF">PY650_17195</name>
</gene>
<dbReference type="EMBL" id="JARFYN010000020">
    <property type="protein sequence ID" value="MDL2407368.1"/>
    <property type="molecule type" value="Genomic_DNA"/>
</dbReference>
<proteinExistence type="predicted"/>